<comment type="caution">
    <text evidence="13">The sequence shown here is derived from an EMBL/GenBank/DDBJ whole genome shotgun (WGS) entry which is preliminary data.</text>
</comment>
<dbReference type="CDD" id="cd03255">
    <property type="entry name" value="ABC_MJ0796_LolCDE_FtsE"/>
    <property type="match status" value="1"/>
</dbReference>
<comment type="subcellular location">
    <subcellularLocation>
        <location evidence="1">Cell membrane</location>
        <topology evidence="1">Peripheral membrane protein</topology>
    </subcellularLocation>
</comment>
<evidence type="ECO:0000256" key="11">
    <source>
        <dbReference type="ARBA" id="ARBA00024721"/>
    </source>
</evidence>
<protein>
    <recommendedName>
        <fullName evidence="10">Putative hemin import ATP-binding protein HrtA</fullName>
    </recommendedName>
</protein>
<organism evidence="13 14">
    <name type="scientific">Latilactobacillus fuchuensis DSM 14340 = JCM 11249</name>
    <dbReference type="NCBI Taxonomy" id="1423747"/>
    <lineage>
        <taxon>Bacteria</taxon>
        <taxon>Bacillati</taxon>
        <taxon>Bacillota</taxon>
        <taxon>Bacilli</taxon>
        <taxon>Lactobacillales</taxon>
        <taxon>Lactobacillaceae</taxon>
        <taxon>Latilactobacillus</taxon>
    </lineage>
</organism>
<keyword evidence="5" id="KW-0547">Nucleotide-binding</keyword>
<comment type="function">
    <text evidence="11">Part of the ABC transporter complex hrt involved in hemin import. Responsible for energy coupling to the transport system.</text>
</comment>
<keyword evidence="8" id="KW-0472">Membrane</keyword>
<comment type="similarity">
    <text evidence="9">Belongs to the ABC transporter superfamily. HrtA family.</text>
</comment>
<gene>
    <name evidence="13" type="ORF">FC69_GL001241</name>
</gene>
<evidence type="ECO:0000256" key="10">
    <source>
        <dbReference type="ARBA" id="ARBA00024432"/>
    </source>
</evidence>
<dbReference type="GO" id="GO:0098796">
    <property type="term" value="C:membrane protein complex"/>
    <property type="evidence" value="ECO:0007669"/>
    <property type="project" value="UniProtKB-ARBA"/>
</dbReference>
<dbReference type="Proteomes" id="UP000051264">
    <property type="component" value="Unassembled WGS sequence"/>
</dbReference>
<accession>A0A0R1S370</accession>
<dbReference type="GO" id="GO:0006865">
    <property type="term" value="P:amino acid transport"/>
    <property type="evidence" value="ECO:0007669"/>
    <property type="project" value="UniProtKB-KW"/>
</dbReference>
<dbReference type="FunFam" id="3.40.50.300:FF:000032">
    <property type="entry name" value="Export ABC transporter ATP-binding protein"/>
    <property type="match status" value="1"/>
</dbReference>
<dbReference type="STRING" id="1423747.FC69_GL001241"/>
<dbReference type="InterPro" id="IPR003593">
    <property type="entry name" value="AAA+_ATPase"/>
</dbReference>
<keyword evidence="4" id="KW-1003">Cell membrane</keyword>
<dbReference type="GO" id="GO:0022857">
    <property type="term" value="F:transmembrane transporter activity"/>
    <property type="evidence" value="ECO:0007669"/>
    <property type="project" value="TreeGrafter"/>
</dbReference>
<name>A0A0R1S370_9LACO</name>
<evidence type="ECO:0000256" key="6">
    <source>
        <dbReference type="ARBA" id="ARBA00022840"/>
    </source>
</evidence>
<dbReference type="InterPro" id="IPR003439">
    <property type="entry name" value="ABC_transporter-like_ATP-bd"/>
</dbReference>
<dbReference type="PROSITE" id="PS00211">
    <property type="entry name" value="ABC_TRANSPORTER_1"/>
    <property type="match status" value="1"/>
</dbReference>
<dbReference type="Pfam" id="PF00005">
    <property type="entry name" value="ABC_tran"/>
    <property type="match status" value="1"/>
</dbReference>
<dbReference type="GO" id="GO:0016887">
    <property type="term" value="F:ATP hydrolysis activity"/>
    <property type="evidence" value="ECO:0007669"/>
    <property type="project" value="InterPro"/>
</dbReference>
<dbReference type="PROSITE" id="PS50893">
    <property type="entry name" value="ABC_TRANSPORTER_2"/>
    <property type="match status" value="1"/>
</dbReference>
<dbReference type="OrthoDB" id="9791546at2"/>
<evidence type="ECO:0000313" key="14">
    <source>
        <dbReference type="Proteomes" id="UP000051264"/>
    </source>
</evidence>
<reference evidence="13 14" key="1">
    <citation type="journal article" date="2015" name="Genome Announc.">
        <title>Expanding the biotechnology potential of lactobacilli through comparative genomics of 213 strains and associated genera.</title>
        <authorList>
            <person name="Sun Z."/>
            <person name="Harris H.M."/>
            <person name="McCann A."/>
            <person name="Guo C."/>
            <person name="Argimon S."/>
            <person name="Zhang W."/>
            <person name="Yang X."/>
            <person name="Jeffery I.B."/>
            <person name="Cooney J.C."/>
            <person name="Kagawa T.F."/>
            <person name="Liu W."/>
            <person name="Song Y."/>
            <person name="Salvetti E."/>
            <person name="Wrobel A."/>
            <person name="Rasinkangas P."/>
            <person name="Parkhill J."/>
            <person name="Rea M.C."/>
            <person name="O'Sullivan O."/>
            <person name="Ritari J."/>
            <person name="Douillard F.P."/>
            <person name="Paul Ross R."/>
            <person name="Yang R."/>
            <person name="Briner A.E."/>
            <person name="Felis G.E."/>
            <person name="de Vos W.M."/>
            <person name="Barrangou R."/>
            <person name="Klaenhammer T.R."/>
            <person name="Caufield P.W."/>
            <person name="Cui Y."/>
            <person name="Zhang H."/>
            <person name="O'Toole P.W."/>
        </authorList>
    </citation>
    <scope>NUCLEOTIDE SEQUENCE [LARGE SCALE GENOMIC DNA]</scope>
    <source>
        <strain evidence="13 14">DSM 14340</strain>
    </source>
</reference>
<dbReference type="eggNOG" id="COG1136">
    <property type="taxonomic scope" value="Bacteria"/>
</dbReference>
<dbReference type="PANTHER" id="PTHR24220">
    <property type="entry name" value="IMPORT ATP-BINDING PROTEIN"/>
    <property type="match status" value="1"/>
</dbReference>
<evidence type="ECO:0000256" key="8">
    <source>
        <dbReference type="ARBA" id="ARBA00023136"/>
    </source>
</evidence>
<dbReference type="SMART" id="SM00382">
    <property type="entry name" value="AAA"/>
    <property type="match status" value="1"/>
</dbReference>
<dbReference type="InterPro" id="IPR017911">
    <property type="entry name" value="MacB-like_ATP-bd"/>
</dbReference>
<feature type="domain" description="ABC transporter" evidence="12">
    <location>
        <begin position="6"/>
        <end position="223"/>
    </location>
</feature>
<dbReference type="InterPro" id="IPR017871">
    <property type="entry name" value="ABC_transporter-like_CS"/>
</dbReference>
<keyword evidence="3" id="KW-0813">Transport</keyword>
<comment type="subunit">
    <text evidence="2">The complex is composed of two ATP-binding proteins (HrtA), two transmembrane proteins (HrtB) and a solute-binding protein.</text>
</comment>
<evidence type="ECO:0000256" key="1">
    <source>
        <dbReference type="ARBA" id="ARBA00004202"/>
    </source>
</evidence>
<evidence type="ECO:0000256" key="5">
    <source>
        <dbReference type="ARBA" id="ARBA00022741"/>
    </source>
</evidence>
<evidence type="ECO:0000256" key="7">
    <source>
        <dbReference type="ARBA" id="ARBA00022970"/>
    </source>
</evidence>
<dbReference type="PANTHER" id="PTHR24220:SF666">
    <property type="entry name" value="HEMIN IMPORT ATP-BINDING PROTEIN HRTA-RELATED"/>
    <property type="match status" value="1"/>
</dbReference>
<dbReference type="Gene3D" id="3.40.50.300">
    <property type="entry name" value="P-loop containing nucleotide triphosphate hydrolases"/>
    <property type="match status" value="1"/>
</dbReference>
<dbReference type="SUPFAM" id="SSF52540">
    <property type="entry name" value="P-loop containing nucleoside triphosphate hydrolases"/>
    <property type="match status" value="1"/>
</dbReference>
<dbReference type="GO" id="GO:0005524">
    <property type="term" value="F:ATP binding"/>
    <property type="evidence" value="ECO:0007669"/>
    <property type="project" value="UniProtKB-KW"/>
</dbReference>
<keyword evidence="6" id="KW-0067">ATP-binding</keyword>
<dbReference type="EMBL" id="AZEX01000035">
    <property type="protein sequence ID" value="KRL60805.1"/>
    <property type="molecule type" value="Genomic_DNA"/>
</dbReference>
<evidence type="ECO:0000256" key="2">
    <source>
        <dbReference type="ARBA" id="ARBA00011131"/>
    </source>
</evidence>
<evidence type="ECO:0000313" key="13">
    <source>
        <dbReference type="EMBL" id="KRL60805.1"/>
    </source>
</evidence>
<dbReference type="PATRIC" id="fig|1423747.3.peg.1267"/>
<dbReference type="InterPro" id="IPR015854">
    <property type="entry name" value="ABC_transpr_LolD-like"/>
</dbReference>
<evidence type="ECO:0000256" key="4">
    <source>
        <dbReference type="ARBA" id="ARBA00022475"/>
    </source>
</evidence>
<dbReference type="RefSeq" id="WP_035438980.1">
    <property type="nucleotide sequence ID" value="NZ_AZEX01000035.1"/>
</dbReference>
<evidence type="ECO:0000256" key="9">
    <source>
        <dbReference type="ARBA" id="ARBA00024359"/>
    </source>
</evidence>
<dbReference type="AlphaFoldDB" id="A0A0R1S370"/>
<dbReference type="InterPro" id="IPR027417">
    <property type="entry name" value="P-loop_NTPase"/>
</dbReference>
<sequence>MSQPILKLTNISKTYPDGAQTNTVLHDVSFEIQTGEFAAIVGPSGTGKSTLLTIMGALLHPTSGTITLAGQELTSLSAKAQTTIRLNQIGFIFQSAELIPYLTVQDQLTLIQRLAGHVDLPKAQAILTNLGLAHHLQHYPKILSGGEKQRVAIARALINEPPLILADEPTASLDAQRGREVVASIKAAVHQQNRAAVMVTHDERVLDLVDHVWQIADGTLTQIR</sequence>
<evidence type="ECO:0000259" key="12">
    <source>
        <dbReference type="PROSITE" id="PS50893"/>
    </source>
</evidence>
<evidence type="ECO:0000256" key="3">
    <source>
        <dbReference type="ARBA" id="ARBA00022448"/>
    </source>
</evidence>
<dbReference type="GO" id="GO:0005886">
    <property type="term" value="C:plasma membrane"/>
    <property type="evidence" value="ECO:0007669"/>
    <property type="project" value="UniProtKB-SubCell"/>
</dbReference>
<keyword evidence="7" id="KW-0029">Amino-acid transport</keyword>
<proteinExistence type="inferred from homology"/>